<protein>
    <submittedName>
        <fullName evidence="1">Hydroxymethylpyrimidine/phosphomethylpyrimidine kinase</fullName>
    </submittedName>
</protein>
<reference evidence="1" key="1">
    <citation type="submission" date="2019-04" db="EMBL/GenBank/DDBJ databases">
        <title>Microbes associate with the intestines of laboratory mice.</title>
        <authorList>
            <person name="Navarre W."/>
            <person name="Wong E."/>
            <person name="Huang K."/>
            <person name="Tropini C."/>
            <person name="Ng K."/>
            <person name="Yu B."/>
        </authorList>
    </citation>
    <scope>NUCLEOTIDE SEQUENCE</scope>
    <source>
        <strain evidence="1">NM72_1-8</strain>
    </source>
</reference>
<comment type="caution">
    <text evidence="1">The sequence shown here is derived from an EMBL/GenBank/DDBJ whole genome shotgun (WGS) entry which is preliminary data.</text>
</comment>
<dbReference type="EMBL" id="SRZB01000012">
    <property type="protein sequence ID" value="TGX98910.1"/>
    <property type="molecule type" value="Genomic_DNA"/>
</dbReference>
<evidence type="ECO:0000313" key="2">
    <source>
        <dbReference type="Proteomes" id="UP000307720"/>
    </source>
</evidence>
<dbReference type="Proteomes" id="UP000307720">
    <property type="component" value="Unassembled WGS sequence"/>
</dbReference>
<sequence length="293" mass="31665">MMNKKVLTIAGSDSGGGAGIQADLKVMCAYGVYGMSVITAVTAQNTLGVQRVEELPPEVVAAQLSSVLEDIRPDAVKIGMVYSRENVEVISEAIERWGLEHVVLDPVMVSSSGRELLRSDAAEAMRQILFPKVTLVTPNVPEAGKLADFLKGSLGKEEMQSSSGSYPKAAIEEQSKEADCGSVLWTENMAYAFSEHWHTAFLIKGGHRKGAPADYLYDGEKGIWFPGRRVETRHTHGTGCTLSSAIACNLAKGYSLEEAVREAKTYLTGCLENSPGIGHGHGALNHLWKMKIR</sequence>
<name>A0AC61R067_9FIRM</name>
<keyword evidence="2" id="KW-1185">Reference proteome</keyword>
<organism evidence="1 2">
    <name type="scientific">Hominisplanchenecus murintestinalis</name>
    <dbReference type="NCBI Taxonomy" id="2941517"/>
    <lineage>
        <taxon>Bacteria</taxon>
        <taxon>Bacillati</taxon>
        <taxon>Bacillota</taxon>
        <taxon>Clostridia</taxon>
        <taxon>Lachnospirales</taxon>
        <taxon>Lachnospiraceae</taxon>
        <taxon>Hominisplanchenecus</taxon>
    </lineage>
</organism>
<accession>A0AC61R067</accession>
<keyword evidence="1" id="KW-0418">Kinase</keyword>
<evidence type="ECO:0000313" key="1">
    <source>
        <dbReference type="EMBL" id="TGX98910.1"/>
    </source>
</evidence>
<proteinExistence type="predicted"/>
<gene>
    <name evidence="1" type="ORF">E5357_07320</name>
</gene>
<keyword evidence="1" id="KW-0808">Transferase</keyword>